<dbReference type="PANTHER" id="PTHR15032">
    <property type="entry name" value="N-ACYL-PHOSPHATIDYLETHANOLAMINE-HYDROLYZING PHOSPHOLIPASE D"/>
    <property type="match status" value="1"/>
</dbReference>
<dbReference type="GO" id="GO:0005737">
    <property type="term" value="C:cytoplasm"/>
    <property type="evidence" value="ECO:0007669"/>
    <property type="project" value="TreeGrafter"/>
</dbReference>
<evidence type="ECO:0000256" key="1">
    <source>
        <dbReference type="SAM" id="Phobius"/>
    </source>
</evidence>
<gene>
    <name evidence="3" type="ORF">I6I88_10290</name>
</gene>
<dbReference type="SUPFAM" id="SSF56281">
    <property type="entry name" value="Metallo-hydrolase/oxidoreductase"/>
    <property type="match status" value="1"/>
</dbReference>
<organism evidence="3 4">
    <name type="scientific">Myroides odoratus</name>
    <name type="common">Flavobacterium odoratum</name>
    <dbReference type="NCBI Taxonomy" id="256"/>
    <lineage>
        <taxon>Bacteria</taxon>
        <taxon>Pseudomonadati</taxon>
        <taxon>Bacteroidota</taxon>
        <taxon>Flavobacteriia</taxon>
        <taxon>Flavobacteriales</taxon>
        <taxon>Flavobacteriaceae</taxon>
        <taxon>Myroides</taxon>
    </lineage>
</organism>
<sequence>MKNKKKYAKRIGYFFVGLCVLTSLYMMHPKFGKRPSGERLQRIKESVNYSQGKFQNQSHTPQLTQSITTALYDYFFAKSTETKPLNQIPTQVIDWKALEGDQPQLVWFGHSSYLMQIEGKFILVDPVLSGSASPIPGGTKSFKGTDIATVAELPVIDVLFLTHDHYDHMDYETLKALKTKVKQVVCGLGVGAHLEYWGYSPQQLIEKDWWEEIVLDTGFKVTLTPARHFSGRSIFSANTLWTSFVLETAHKRIFIGGDSGYDTHFKEIGEQFGPFDLAILENGQYDKSWKYIHMMPEEVVQAAKDLQACVLFPVHSAKFVLANHAWNEPLERIALESVKEKMPLLTPQIGENVNLDAMHIQPTYWWKN</sequence>
<dbReference type="PANTHER" id="PTHR15032:SF4">
    <property type="entry name" value="N-ACYL-PHOSPHATIDYLETHANOLAMINE-HYDROLYZING PHOSPHOLIPASE D"/>
    <property type="match status" value="1"/>
</dbReference>
<dbReference type="AlphaFoldDB" id="A0A9Q6Z2L7"/>
<dbReference type="EMBL" id="CP068108">
    <property type="protein sequence ID" value="QQT98612.1"/>
    <property type="molecule type" value="Genomic_DNA"/>
</dbReference>
<dbReference type="GO" id="GO:0070290">
    <property type="term" value="F:N-acylphosphatidylethanolamine-specific phospholipase D activity"/>
    <property type="evidence" value="ECO:0007669"/>
    <property type="project" value="InterPro"/>
</dbReference>
<keyword evidence="1" id="KW-1133">Transmembrane helix</keyword>
<dbReference type="GO" id="GO:0008270">
    <property type="term" value="F:zinc ion binding"/>
    <property type="evidence" value="ECO:0007669"/>
    <property type="project" value="InterPro"/>
</dbReference>
<proteinExistence type="predicted"/>
<feature type="domain" description="Metallo-beta-lactamase" evidence="2">
    <location>
        <begin position="122"/>
        <end position="315"/>
    </location>
</feature>
<accession>A0A9Q6Z2L7</accession>
<dbReference type="Gene3D" id="3.60.15.10">
    <property type="entry name" value="Ribonuclease Z/Hydroxyacylglutathione hydrolase-like"/>
    <property type="match status" value="1"/>
</dbReference>
<dbReference type="InterPro" id="IPR024884">
    <property type="entry name" value="NAPE-PLD"/>
</dbReference>
<dbReference type="InterPro" id="IPR001279">
    <property type="entry name" value="Metallo-B-lactamas"/>
</dbReference>
<evidence type="ECO:0000259" key="2">
    <source>
        <dbReference type="Pfam" id="PF12706"/>
    </source>
</evidence>
<keyword evidence="1" id="KW-0812">Transmembrane</keyword>
<reference evidence="3 4" key="1">
    <citation type="submission" date="2021-01" db="EMBL/GenBank/DDBJ databases">
        <title>FDA dAtabase for Regulatory Grade micrObial Sequences (FDA-ARGOS): Supporting development and validation of Infectious Disease Dx tests.</title>
        <authorList>
            <person name="Sproer C."/>
            <person name="Gronow S."/>
            <person name="Severitt S."/>
            <person name="Schroder I."/>
            <person name="Tallon L."/>
            <person name="Sadzewicz L."/>
            <person name="Zhao X."/>
            <person name="Boylan J."/>
            <person name="Ott S."/>
            <person name="Bowen H."/>
            <person name="Vavikolanu K."/>
            <person name="Mehta A."/>
            <person name="Aluvathingal J."/>
            <person name="Nadendla S."/>
            <person name="Lowell S."/>
            <person name="Myers T."/>
            <person name="Yan Y."/>
            <person name="Sichtig H."/>
        </authorList>
    </citation>
    <scope>NUCLEOTIDE SEQUENCE [LARGE SCALE GENOMIC DNA]</scope>
    <source>
        <strain evidence="3 4">FDAARGOS_1131</strain>
    </source>
</reference>
<protein>
    <submittedName>
        <fullName evidence="3">MBL fold metallo-hydrolase</fullName>
    </submittedName>
</protein>
<feature type="transmembrane region" description="Helical" evidence="1">
    <location>
        <begin position="12"/>
        <end position="28"/>
    </location>
</feature>
<evidence type="ECO:0000313" key="3">
    <source>
        <dbReference type="EMBL" id="QQT98612.1"/>
    </source>
</evidence>
<dbReference type="Pfam" id="PF12706">
    <property type="entry name" value="Lactamase_B_2"/>
    <property type="match status" value="1"/>
</dbReference>
<dbReference type="Proteomes" id="UP000596202">
    <property type="component" value="Chromosome"/>
</dbReference>
<dbReference type="PIRSF" id="PIRSF038896">
    <property type="entry name" value="NAPE-PLD"/>
    <property type="match status" value="1"/>
</dbReference>
<evidence type="ECO:0000313" key="4">
    <source>
        <dbReference type="Proteomes" id="UP000596202"/>
    </source>
</evidence>
<keyword evidence="1" id="KW-0472">Membrane</keyword>
<name>A0A9Q6Z2L7_MYROD</name>
<dbReference type="InterPro" id="IPR036866">
    <property type="entry name" value="RibonucZ/Hydroxyglut_hydro"/>
</dbReference>
<dbReference type="OrthoDB" id="9805728at2"/>